<reference evidence="2" key="1">
    <citation type="journal article" date="2019" name="Int. J. Syst. Evol. Microbiol.">
        <title>The Global Catalogue of Microorganisms (GCM) 10K type strain sequencing project: providing services to taxonomists for standard genome sequencing and annotation.</title>
        <authorList>
            <consortium name="The Broad Institute Genomics Platform"/>
            <consortium name="The Broad Institute Genome Sequencing Center for Infectious Disease"/>
            <person name="Wu L."/>
            <person name="Ma J."/>
        </authorList>
    </citation>
    <scope>NUCLEOTIDE SEQUENCE [LARGE SCALE GENOMIC DNA]</scope>
    <source>
        <strain evidence="2">CGMCC 1.13574</strain>
    </source>
</reference>
<evidence type="ECO:0000313" key="2">
    <source>
        <dbReference type="Proteomes" id="UP001597343"/>
    </source>
</evidence>
<proteinExistence type="predicted"/>
<keyword evidence="2" id="KW-1185">Reference proteome</keyword>
<dbReference type="RefSeq" id="WP_386049766.1">
    <property type="nucleotide sequence ID" value="NZ_JBHUIO010000024.1"/>
</dbReference>
<dbReference type="Proteomes" id="UP001597343">
    <property type="component" value="Unassembled WGS sequence"/>
</dbReference>
<protein>
    <submittedName>
        <fullName evidence="1">Uncharacterized protein</fullName>
    </submittedName>
</protein>
<organism evidence="1 2">
    <name type="scientific">Tumebacillus lipolyticus</name>
    <dbReference type="NCBI Taxonomy" id="1280370"/>
    <lineage>
        <taxon>Bacteria</taxon>
        <taxon>Bacillati</taxon>
        <taxon>Bacillota</taxon>
        <taxon>Bacilli</taxon>
        <taxon>Bacillales</taxon>
        <taxon>Alicyclobacillaceae</taxon>
        <taxon>Tumebacillus</taxon>
    </lineage>
</organism>
<name>A0ABW5A477_9BACL</name>
<sequence>MIRNEIEIVYATLGSLVKSYPELSSPPRMVYDYTPERIMGDAFPAVGIQRLSNPQHKLIDKHDDYARSTHNDVEYVWKEAGRFDVACQVALFVSASETIANPTAFLRGWVHHIEKRIIDEVRFSTIGDPVAGEMLRLRSLSEPFHQEAKLLVSAKLTLHAEGKYLSAQKTIFEEP</sequence>
<feature type="non-terminal residue" evidence="1">
    <location>
        <position position="175"/>
    </location>
</feature>
<evidence type="ECO:0000313" key="1">
    <source>
        <dbReference type="EMBL" id="MFD2172381.1"/>
    </source>
</evidence>
<gene>
    <name evidence="1" type="ORF">ACFSOY_20770</name>
</gene>
<comment type="caution">
    <text evidence="1">The sequence shown here is derived from an EMBL/GenBank/DDBJ whole genome shotgun (WGS) entry which is preliminary data.</text>
</comment>
<dbReference type="EMBL" id="JBHUIO010000024">
    <property type="protein sequence ID" value="MFD2172381.1"/>
    <property type="molecule type" value="Genomic_DNA"/>
</dbReference>
<accession>A0ABW5A477</accession>